<accession>A0A951QC09</accession>
<sequence length="99" mass="10663">MSLSDAQVATQSRNNARSSNEPTDENILVAAASQFSKLVQVHKLSASQTGISADDLARVDTVKKEAIAKIIVLLTAYYKTQGWNPQDIKASALSMLDRG</sequence>
<dbReference type="EMBL" id="JAHHHD010000013">
    <property type="protein sequence ID" value="MBW4659680.1"/>
    <property type="molecule type" value="Genomic_DNA"/>
</dbReference>
<reference evidence="2" key="2">
    <citation type="journal article" date="2022" name="Microbiol. Resour. Announc.">
        <title>Metagenome Sequencing to Explore Phylogenomics of Terrestrial Cyanobacteria.</title>
        <authorList>
            <person name="Ward R.D."/>
            <person name="Stajich J.E."/>
            <person name="Johansen J.R."/>
            <person name="Huntemann M."/>
            <person name="Clum A."/>
            <person name="Foster B."/>
            <person name="Foster B."/>
            <person name="Roux S."/>
            <person name="Palaniappan K."/>
            <person name="Varghese N."/>
            <person name="Mukherjee S."/>
            <person name="Reddy T.B.K."/>
            <person name="Daum C."/>
            <person name="Copeland A."/>
            <person name="Chen I.A."/>
            <person name="Ivanova N.N."/>
            <person name="Kyrpides N.C."/>
            <person name="Shapiro N."/>
            <person name="Eloe-Fadrosh E.A."/>
            <person name="Pietrasiak N."/>
        </authorList>
    </citation>
    <scope>NUCLEOTIDE SEQUENCE</scope>
    <source>
        <strain evidence="2">UHER 2000/2452</strain>
    </source>
</reference>
<feature type="compositionally biased region" description="Polar residues" evidence="1">
    <location>
        <begin position="1"/>
        <end position="21"/>
    </location>
</feature>
<name>A0A951QC09_9CYAN</name>
<evidence type="ECO:0000256" key="1">
    <source>
        <dbReference type="SAM" id="MobiDB-lite"/>
    </source>
</evidence>
<evidence type="ECO:0000313" key="3">
    <source>
        <dbReference type="Proteomes" id="UP000757435"/>
    </source>
</evidence>
<proteinExistence type="predicted"/>
<feature type="region of interest" description="Disordered" evidence="1">
    <location>
        <begin position="1"/>
        <end position="24"/>
    </location>
</feature>
<reference evidence="2" key="1">
    <citation type="submission" date="2021-05" db="EMBL/GenBank/DDBJ databases">
        <authorList>
            <person name="Pietrasiak N."/>
            <person name="Ward R."/>
            <person name="Stajich J.E."/>
            <person name="Kurbessoian T."/>
        </authorList>
    </citation>
    <scope>NUCLEOTIDE SEQUENCE</scope>
    <source>
        <strain evidence="2">UHER 2000/2452</strain>
    </source>
</reference>
<dbReference type="Proteomes" id="UP000757435">
    <property type="component" value="Unassembled WGS sequence"/>
</dbReference>
<comment type="caution">
    <text evidence="2">The sequence shown here is derived from an EMBL/GenBank/DDBJ whole genome shotgun (WGS) entry which is preliminary data.</text>
</comment>
<gene>
    <name evidence="2" type="ORF">KME15_13470</name>
</gene>
<organism evidence="2 3">
    <name type="scientific">Drouetiella hepatica Uher 2000/2452</name>
    <dbReference type="NCBI Taxonomy" id="904376"/>
    <lineage>
        <taxon>Bacteria</taxon>
        <taxon>Bacillati</taxon>
        <taxon>Cyanobacteriota</taxon>
        <taxon>Cyanophyceae</taxon>
        <taxon>Oculatellales</taxon>
        <taxon>Oculatellaceae</taxon>
        <taxon>Drouetiella</taxon>
    </lineage>
</organism>
<dbReference type="AlphaFoldDB" id="A0A951QC09"/>
<evidence type="ECO:0000313" key="2">
    <source>
        <dbReference type="EMBL" id="MBW4659680.1"/>
    </source>
</evidence>
<protein>
    <submittedName>
        <fullName evidence="2">Uncharacterized protein</fullName>
    </submittedName>
</protein>